<name>A0AAV9JPH1_9PEZI</name>
<dbReference type="Pfam" id="PF12146">
    <property type="entry name" value="Hydrolase_4"/>
    <property type="match status" value="1"/>
</dbReference>
<evidence type="ECO:0000313" key="2">
    <source>
        <dbReference type="EMBL" id="KAK4547457.1"/>
    </source>
</evidence>
<dbReference type="Proteomes" id="UP001324427">
    <property type="component" value="Unassembled WGS sequence"/>
</dbReference>
<dbReference type="EMBL" id="JAVFHQ010000011">
    <property type="protein sequence ID" value="KAK4547457.1"/>
    <property type="molecule type" value="Genomic_DNA"/>
</dbReference>
<sequence length="452" mass="50875">MSSTLFRVQEHTLASSHIREYPRATAEGQEDVLQLVVKQYSPRGTFNAKNQVTIIGAHANAFPKELYEPLWDELYQRLKAKGIRISNIFIADVAHQGASGIVNEQKLGNDPSWMDHSRDLFLMVNHFRQYMKRPIIGVGHSMGGANLVNLSLIHPRLFTSLVLVDPVMTRLPSIQGNFFPARASTNRRDLWPSRKAAEASFKRSKFYQTWDPRVLDLWVQYGLRQLPTYIHPHVTPASGTPPIITADPSTATIPPEPTTEQEVTLATTKHQEVFQFTRPNYVTEEYPSPSTQPNPVTHPDVDPTAGPNEPFYRPESHATFHKLQYLRPSVFYIFADKSDLCTPLSIADKLAQTGVGVGGSGGVKKGRVSAVTFKGVGHLIPMEVVDETAEASADWVEKEVERWRALEDVERRAWAAVPREQKSVLSEEYQRTMNGDWLKTPAELERKGKSKI</sequence>
<keyword evidence="3" id="KW-1185">Reference proteome</keyword>
<dbReference type="InterPro" id="IPR022742">
    <property type="entry name" value="Hydrolase_4"/>
</dbReference>
<dbReference type="Gene3D" id="3.40.50.1820">
    <property type="entry name" value="alpha/beta hydrolase"/>
    <property type="match status" value="1"/>
</dbReference>
<dbReference type="InterPro" id="IPR029058">
    <property type="entry name" value="AB_hydrolase_fold"/>
</dbReference>
<organism evidence="2 3">
    <name type="scientific">Oleoguttula mirabilis</name>
    <dbReference type="NCBI Taxonomy" id="1507867"/>
    <lineage>
        <taxon>Eukaryota</taxon>
        <taxon>Fungi</taxon>
        <taxon>Dikarya</taxon>
        <taxon>Ascomycota</taxon>
        <taxon>Pezizomycotina</taxon>
        <taxon>Dothideomycetes</taxon>
        <taxon>Dothideomycetidae</taxon>
        <taxon>Mycosphaerellales</taxon>
        <taxon>Teratosphaeriaceae</taxon>
        <taxon>Oleoguttula</taxon>
    </lineage>
</organism>
<dbReference type="AlphaFoldDB" id="A0AAV9JPH1"/>
<proteinExistence type="predicted"/>
<comment type="caution">
    <text evidence="2">The sequence shown here is derived from an EMBL/GenBank/DDBJ whole genome shotgun (WGS) entry which is preliminary data.</text>
</comment>
<evidence type="ECO:0000259" key="1">
    <source>
        <dbReference type="Pfam" id="PF12146"/>
    </source>
</evidence>
<dbReference type="SUPFAM" id="SSF53474">
    <property type="entry name" value="alpha/beta-Hydrolases"/>
    <property type="match status" value="1"/>
</dbReference>
<evidence type="ECO:0000313" key="3">
    <source>
        <dbReference type="Proteomes" id="UP001324427"/>
    </source>
</evidence>
<reference evidence="2 3" key="1">
    <citation type="submission" date="2021-11" db="EMBL/GenBank/DDBJ databases">
        <title>Black yeast isolated from Biological Soil Crust.</title>
        <authorList>
            <person name="Kurbessoian T."/>
        </authorList>
    </citation>
    <scope>NUCLEOTIDE SEQUENCE [LARGE SCALE GENOMIC DNA]</scope>
    <source>
        <strain evidence="2 3">CCFEE 5522</strain>
    </source>
</reference>
<accession>A0AAV9JPH1</accession>
<feature type="domain" description="Serine aminopeptidase S33" evidence="1">
    <location>
        <begin position="72"/>
        <end position="196"/>
    </location>
</feature>
<gene>
    <name evidence="2" type="ORF">LTR36_001113</name>
</gene>
<protein>
    <recommendedName>
        <fullName evidence="1">Serine aminopeptidase S33 domain-containing protein</fullName>
    </recommendedName>
</protein>